<dbReference type="Gene3D" id="3.10.100.10">
    <property type="entry name" value="Mannose-Binding Protein A, subunit A"/>
    <property type="match status" value="1"/>
</dbReference>
<dbReference type="Proteomes" id="UP000252519">
    <property type="component" value="Unassembled WGS sequence"/>
</dbReference>
<protein>
    <submittedName>
        <fullName evidence="2">Lectin C-type domain protein</fullName>
    </submittedName>
</protein>
<gene>
    <name evidence="2" type="ORF">ANCCAN_16428</name>
</gene>
<name>A0A368G1W4_ANCCA</name>
<comment type="caution">
    <text evidence="2">The sequence shown here is derived from an EMBL/GenBank/DDBJ whole genome shotgun (WGS) entry which is preliminary data.</text>
</comment>
<keyword evidence="3" id="KW-1185">Reference proteome</keyword>
<dbReference type="STRING" id="29170.A0A368G1W4"/>
<dbReference type="InterPro" id="IPR016187">
    <property type="entry name" value="CTDL_fold"/>
</dbReference>
<evidence type="ECO:0000259" key="1">
    <source>
        <dbReference type="PROSITE" id="PS50041"/>
    </source>
</evidence>
<sequence>MKIVNAGIDEDVISGERPIQESSMFISKLIIYKKDEQFGKWKIANCSAKMKAYTCRKPSDGKTWGTPAPVDDSEGTDFPHKFEQHQYVVMYVAEKVNFLQARLKCEDMNANLASLHSRGEIEFLKSVMQSNSTLMEDAWIGMVYNVTDTNAHTTWIDGSSYDYRYTAPGEPKYLGKGEYCGQACCFKR</sequence>
<dbReference type="InterPro" id="IPR016186">
    <property type="entry name" value="C-type_lectin-like/link_sf"/>
</dbReference>
<dbReference type="OrthoDB" id="5877604at2759"/>
<dbReference type="SMART" id="SM00034">
    <property type="entry name" value="CLECT"/>
    <property type="match status" value="1"/>
</dbReference>
<dbReference type="SUPFAM" id="SSF56436">
    <property type="entry name" value="C-type lectin-like"/>
    <property type="match status" value="1"/>
</dbReference>
<feature type="domain" description="C-type lectin" evidence="1">
    <location>
        <begin position="82"/>
        <end position="180"/>
    </location>
</feature>
<dbReference type="PROSITE" id="PS50041">
    <property type="entry name" value="C_TYPE_LECTIN_2"/>
    <property type="match status" value="1"/>
</dbReference>
<evidence type="ECO:0000313" key="2">
    <source>
        <dbReference type="EMBL" id="RCN37678.1"/>
    </source>
</evidence>
<accession>A0A368G1W4</accession>
<dbReference type="InterPro" id="IPR001304">
    <property type="entry name" value="C-type_lectin-like"/>
</dbReference>
<dbReference type="CDD" id="cd00037">
    <property type="entry name" value="CLECT"/>
    <property type="match status" value="1"/>
</dbReference>
<evidence type="ECO:0000313" key="3">
    <source>
        <dbReference type="Proteomes" id="UP000252519"/>
    </source>
</evidence>
<dbReference type="InterPro" id="IPR050111">
    <property type="entry name" value="C-type_lectin/snaclec_domain"/>
</dbReference>
<organism evidence="2 3">
    <name type="scientific">Ancylostoma caninum</name>
    <name type="common">Dog hookworm</name>
    <dbReference type="NCBI Taxonomy" id="29170"/>
    <lineage>
        <taxon>Eukaryota</taxon>
        <taxon>Metazoa</taxon>
        <taxon>Ecdysozoa</taxon>
        <taxon>Nematoda</taxon>
        <taxon>Chromadorea</taxon>
        <taxon>Rhabditida</taxon>
        <taxon>Rhabditina</taxon>
        <taxon>Rhabditomorpha</taxon>
        <taxon>Strongyloidea</taxon>
        <taxon>Ancylostomatidae</taxon>
        <taxon>Ancylostomatinae</taxon>
        <taxon>Ancylostoma</taxon>
    </lineage>
</organism>
<dbReference type="PANTHER" id="PTHR22803">
    <property type="entry name" value="MANNOSE, PHOSPHOLIPASE, LECTIN RECEPTOR RELATED"/>
    <property type="match status" value="1"/>
</dbReference>
<reference evidence="2 3" key="1">
    <citation type="submission" date="2014-10" db="EMBL/GenBank/DDBJ databases">
        <title>Draft genome of the hookworm Ancylostoma caninum.</title>
        <authorList>
            <person name="Mitreva M."/>
        </authorList>
    </citation>
    <scope>NUCLEOTIDE SEQUENCE [LARGE SCALE GENOMIC DNA]</scope>
    <source>
        <strain evidence="2 3">Baltimore</strain>
    </source>
</reference>
<dbReference type="Pfam" id="PF00059">
    <property type="entry name" value="Lectin_C"/>
    <property type="match status" value="1"/>
</dbReference>
<dbReference type="EMBL" id="JOJR01000451">
    <property type="protein sequence ID" value="RCN37678.1"/>
    <property type="molecule type" value="Genomic_DNA"/>
</dbReference>
<dbReference type="AlphaFoldDB" id="A0A368G1W4"/>
<proteinExistence type="predicted"/>